<dbReference type="GO" id="GO:0005886">
    <property type="term" value="C:plasma membrane"/>
    <property type="evidence" value="ECO:0007669"/>
    <property type="project" value="UniProtKB-SubCell"/>
</dbReference>
<dbReference type="GO" id="GO:0009236">
    <property type="term" value="P:cobalamin biosynthetic process"/>
    <property type="evidence" value="ECO:0007669"/>
    <property type="project" value="UniProtKB-UniRule"/>
</dbReference>
<keyword evidence="5 9" id="KW-0169">Cobalamin biosynthesis</keyword>
<dbReference type="GO" id="GO:0015420">
    <property type="term" value="F:ABC-type vitamin B12 transporter activity"/>
    <property type="evidence" value="ECO:0007669"/>
    <property type="project" value="UniProtKB-UniRule"/>
</dbReference>
<gene>
    <name evidence="9 10" type="primary">cobD</name>
    <name evidence="10" type="ORF">DL897_05970</name>
</gene>
<evidence type="ECO:0000256" key="6">
    <source>
        <dbReference type="ARBA" id="ARBA00022692"/>
    </source>
</evidence>
<dbReference type="UniPathway" id="UPA00148"/>
<comment type="subcellular location">
    <subcellularLocation>
        <location evidence="1 9">Cell membrane</location>
        <topology evidence="1 9">Multi-pass membrane protein</topology>
    </subcellularLocation>
</comment>
<keyword evidence="11" id="KW-1185">Reference proteome</keyword>
<comment type="caution">
    <text evidence="9">Lacks conserved residue(s) required for the propagation of feature annotation.</text>
</comment>
<dbReference type="PANTHER" id="PTHR34308">
    <property type="entry name" value="COBALAMIN BIOSYNTHESIS PROTEIN CBIB"/>
    <property type="match status" value="1"/>
</dbReference>
<evidence type="ECO:0000256" key="5">
    <source>
        <dbReference type="ARBA" id="ARBA00022573"/>
    </source>
</evidence>
<comment type="pathway">
    <text evidence="2 9">Cofactor biosynthesis; adenosylcobalamin biosynthesis.</text>
</comment>
<sequence length="330" mass="36402">MIYSLTILWAYIVDRLIGDPRWLPHPVVGMGKVISFLDKKLQQTIHKFQWKNETHTNHIRLLGFLFPLCVVGGVYILTKFVVTGIASWNHWLGFALEIALIATTIATKGLADAGNAIYQALISGDLSKARQALSMVVGRDTKQLNESEIVRGGVETIAENIVDAVTAPLFFAAIGGAPLAMAYRAVNTLDSMVGYRNERYLHLGWASARLDDLVNWIPARLTLVPMLLALGILRLDPKLAWQVMKQDAHRHPSPNSGFPEAAMAGGLHIQLGGVNTYQGKVSRRALLGQPLNERKPAHLLQAIQVLYVTTILYTGMISLFCLMIVWISSS</sequence>
<dbReference type="OrthoDB" id="9811967at2"/>
<evidence type="ECO:0000256" key="2">
    <source>
        <dbReference type="ARBA" id="ARBA00004953"/>
    </source>
</evidence>
<keyword evidence="7 9" id="KW-1133">Transmembrane helix</keyword>
<evidence type="ECO:0000256" key="3">
    <source>
        <dbReference type="ARBA" id="ARBA00006263"/>
    </source>
</evidence>
<evidence type="ECO:0000256" key="8">
    <source>
        <dbReference type="ARBA" id="ARBA00023136"/>
    </source>
</evidence>
<keyword evidence="4 9" id="KW-1003">Cell membrane</keyword>
<dbReference type="GO" id="GO:0048472">
    <property type="term" value="F:threonine-phosphate decarboxylase activity"/>
    <property type="evidence" value="ECO:0007669"/>
    <property type="project" value="InterPro"/>
</dbReference>
<evidence type="ECO:0000313" key="11">
    <source>
        <dbReference type="Proteomes" id="UP000251213"/>
    </source>
</evidence>
<feature type="transmembrane region" description="Helical" evidence="9">
    <location>
        <begin position="61"/>
        <end position="82"/>
    </location>
</feature>
<accession>A0A364K5Q8</accession>
<evidence type="ECO:0000256" key="4">
    <source>
        <dbReference type="ARBA" id="ARBA00022475"/>
    </source>
</evidence>
<evidence type="ECO:0000256" key="7">
    <source>
        <dbReference type="ARBA" id="ARBA00022989"/>
    </source>
</evidence>
<name>A0A364K5Q8_9BACL</name>
<reference evidence="10 11" key="1">
    <citation type="submission" date="2018-06" db="EMBL/GenBank/DDBJ databases">
        <title>Thermoflavimicrobium daqus sp. nov., a thermophilic microbe isolated from Moutai-flavour Daqu.</title>
        <authorList>
            <person name="Wang X."/>
            <person name="Zhou H."/>
        </authorList>
    </citation>
    <scope>NUCLEOTIDE SEQUENCE [LARGE SCALE GENOMIC DNA]</scope>
    <source>
        <strain evidence="10 11">FBKL4.011</strain>
    </source>
</reference>
<dbReference type="EMBL" id="QJKK01000003">
    <property type="protein sequence ID" value="RAL25623.1"/>
    <property type="molecule type" value="Genomic_DNA"/>
</dbReference>
<dbReference type="RefSeq" id="WP_113658237.1">
    <property type="nucleotide sequence ID" value="NZ_KZ845665.1"/>
</dbReference>
<comment type="function">
    <text evidence="9">Converts cobyric acid to cobinamide by the addition of aminopropanol on the F carboxylic group.</text>
</comment>
<feature type="transmembrane region" description="Helical" evidence="9">
    <location>
        <begin position="305"/>
        <end position="327"/>
    </location>
</feature>
<feature type="transmembrane region" description="Helical" evidence="9">
    <location>
        <begin position="161"/>
        <end position="183"/>
    </location>
</feature>
<dbReference type="PANTHER" id="PTHR34308:SF1">
    <property type="entry name" value="COBALAMIN BIOSYNTHESIS PROTEIN CBIB"/>
    <property type="match status" value="1"/>
</dbReference>
<organism evidence="10 11">
    <name type="scientific">Thermoflavimicrobium daqui</name>
    <dbReference type="NCBI Taxonomy" id="2137476"/>
    <lineage>
        <taxon>Bacteria</taxon>
        <taxon>Bacillati</taxon>
        <taxon>Bacillota</taxon>
        <taxon>Bacilli</taxon>
        <taxon>Bacillales</taxon>
        <taxon>Thermoactinomycetaceae</taxon>
        <taxon>Thermoflavimicrobium</taxon>
    </lineage>
</organism>
<evidence type="ECO:0000313" key="10">
    <source>
        <dbReference type="EMBL" id="RAL25623.1"/>
    </source>
</evidence>
<proteinExistence type="inferred from homology"/>
<dbReference type="AlphaFoldDB" id="A0A364K5Q8"/>
<evidence type="ECO:0000256" key="1">
    <source>
        <dbReference type="ARBA" id="ARBA00004651"/>
    </source>
</evidence>
<protein>
    <recommendedName>
        <fullName evidence="9">Cobalamin biosynthesis protein CobD</fullName>
    </recommendedName>
</protein>
<dbReference type="HAMAP" id="MF_00024">
    <property type="entry name" value="CobD_CbiB"/>
    <property type="match status" value="1"/>
</dbReference>
<dbReference type="Pfam" id="PF03186">
    <property type="entry name" value="CobD_Cbib"/>
    <property type="match status" value="1"/>
</dbReference>
<dbReference type="Proteomes" id="UP000251213">
    <property type="component" value="Unassembled WGS sequence"/>
</dbReference>
<dbReference type="InterPro" id="IPR004485">
    <property type="entry name" value="Cobalamin_biosynth_CobD/CbiB"/>
</dbReference>
<reference evidence="10 11" key="2">
    <citation type="submission" date="2018-06" db="EMBL/GenBank/DDBJ databases">
        <authorList>
            <person name="Zhirakovskaya E."/>
        </authorList>
    </citation>
    <scope>NUCLEOTIDE SEQUENCE [LARGE SCALE GENOMIC DNA]</scope>
    <source>
        <strain evidence="10 11">FBKL4.011</strain>
    </source>
</reference>
<dbReference type="NCBIfam" id="TIGR00380">
    <property type="entry name" value="cobal_cbiB"/>
    <property type="match status" value="1"/>
</dbReference>
<comment type="caution">
    <text evidence="10">The sequence shown here is derived from an EMBL/GenBank/DDBJ whole genome shotgun (WGS) entry which is preliminary data.</text>
</comment>
<evidence type="ECO:0000256" key="9">
    <source>
        <dbReference type="HAMAP-Rule" id="MF_00024"/>
    </source>
</evidence>
<keyword evidence="8 9" id="KW-0472">Membrane</keyword>
<keyword evidence="6 9" id="KW-0812">Transmembrane</keyword>
<comment type="similarity">
    <text evidence="3 9">Belongs to the CobD/CbiB family.</text>
</comment>